<gene>
    <name evidence="1" type="ORF">KDX31_09535</name>
</gene>
<accession>A0ABY5GYT5</accession>
<evidence type="ECO:0000313" key="2">
    <source>
        <dbReference type="Proteomes" id="UP001059950"/>
    </source>
</evidence>
<organism evidence="1 2">
    <name type="scientific">Amphritea atlantica</name>
    <dbReference type="NCBI Taxonomy" id="355243"/>
    <lineage>
        <taxon>Bacteria</taxon>
        <taxon>Pseudomonadati</taxon>
        <taxon>Pseudomonadota</taxon>
        <taxon>Gammaproteobacteria</taxon>
        <taxon>Oceanospirillales</taxon>
        <taxon>Oceanospirillaceae</taxon>
        <taxon>Amphritea</taxon>
    </lineage>
</organism>
<keyword evidence="2" id="KW-1185">Reference proteome</keyword>
<sequence>MLTWFERFKKTELKRLIIIDVGYASHHLSKALIETDRYEVVAYIDEEPWNHLNLMNGAKIHYPSELLALAERHRADAVIKFEGEGWQPDSDCVSDLQKKRIAYISLDVAIGPEEQLNIIVDRLSGER</sequence>
<reference evidence="1" key="1">
    <citation type="submission" date="2021-04" db="EMBL/GenBank/DDBJ databases">
        <title>Oceanospirillales bacteria with DddD are important DMSP degraders in coastal seawater.</title>
        <authorList>
            <person name="Liu J."/>
        </authorList>
    </citation>
    <scope>NUCLEOTIDE SEQUENCE</scope>
    <source>
        <strain evidence="1">GY6</strain>
    </source>
</reference>
<evidence type="ECO:0008006" key="3">
    <source>
        <dbReference type="Google" id="ProtNLM"/>
    </source>
</evidence>
<name>A0ABY5GYT5_9GAMM</name>
<proteinExistence type="predicted"/>
<dbReference type="EMBL" id="CP073344">
    <property type="protein sequence ID" value="UTW05203.1"/>
    <property type="molecule type" value="Genomic_DNA"/>
</dbReference>
<dbReference type="Proteomes" id="UP001059950">
    <property type="component" value="Chromosome"/>
</dbReference>
<evidence type="ECO:0000313" key="1">
    <source>
        <dbReference type="EMBL" id="UTW05203.1"/>
    </source>
</evidence>
<dbReference type="Gene3D" id="3.40.50.720">
    <property type="entry name" value="NAD(P)-binding Rossmann-like Domain"/>
    <property type="match status" value="1"/>
</dbReference>
<protein>
    <recommendedName>
        <fullName evidence="3">RCK N-terminal domain-containing protein</fullName>
    </recommendedName>
</protein>